<dbReference type="RefSeq" id="WP_369340880.1">
    <property type="nucleotide sequence ID" value="NZ_CP129675.1"/>
</dbReference>
<dbReference type="InterPro" id="IPR012334">
    <property type="entry name" value="Pectin_lyas_fold"/>
</dbReference>
<dbReference type="Gene3D" id="2.160.20.10">
    <property type="entry name" value="Single-stranded right-handed beta-helix, Pectin lyase-like"/>
    <property type="match status" value="1"/>
</dbReference>
<dbReference type="EMBL" id="CP129683">
    <property type="protein sequence ID" value="XDS49909.1"/>
    <property type="molecule type" value="Genomic_DNA"/>
</dbReference>
<dbReference type="InterPro" id="IPR011050">
    <property type="entry name" value="Pectin_lyase_fold/virulence"/>
</dbReference>
<dbReference type="SUPFAM" id="SSF51126">
    <property type="entry name" value="Pectin lyase-like"/>
    <property type="match status" value="1"/>
</dbReference>
<protein>
    <submittedName>
        <fullName evidence="3">Uncharacterized protein</fullName>
    </submittedName>
</protein>
<evidence type="ECO:0000313" key="4">
    <source>
        <dbReference type="EMBL" id="XDS49909.1"/>
    </source>
</evidence>
<feature type="transmembrane region" description="Helical" evidence="1">
    <location>
        <begin position="23"/>
        <end position="44"/>
    </location>
</feature>
<dbReference type="KEGG" id="bfk:QN062_05680"/>
<dbReference type="AlphaFoldDB" id="A0AB39UIN4"/>
<organism evidence="3">
    <name type="scientific">Bifidobacterium fermentum</name>
    <dbReference type="NCBI Taxonomy" id="3059035"/>
    <lineage>
        <taxon>Bacteria</taxon>
        <taxon>Bacillati</taxon>
        <taxon>Actinomycetota</taxon>
        <taxon>Actinomycetes</taxon>
        <taxon>Bifidobacteriales</taxon>
        <taxon>Bifidobacteriaceae</taxon>
        <taxon>Bifidobacterium</taxon>
    </lineage>
</organism>
<reference evidence="3" key="1">
    <citation type="submission" date="2023-07" db="EMBL/GenBank/DDBJ databases">
        <title>Bifidobacterium aquikefiriaerophilum sp. nov. and Bifidobacterium eccum sp. nov., isolated from water kefir.</title>
        <authorList>
            <person name="Breselge S."/>
            <person name="Bellassi P."/>
            <person name="Barcenilla C."/>
            <person name="Alvarez-Ordonez A."/>
            <person name="Morelli L."/>
            <person name="Cotter P.D."/>
        </authorList>
    </citation>
    <scope>NUCLEOTIDE SEQUENCE</scope>
    <source>
        <strain evidence="4">WK012_4_13</strain>
        <strain evidence="3">WK013_4_14</strain>
        <strain evidence="2">WK048_4_13</strain>
    </source>
</reference>
<keyword evidence="1" id="KW-1133">Transmembrane helix</keyword>
<gene>
    <name evidence="4" type="ORF">QN062_05680</name>
    <name evidence="3" type="ORF">QN216_10290</name>
    <name evidence="2" type="ORF">QN217_00175</name>
</gene>
<keyword evidence="1" id="KW-0812">Transmembrane</keyword>
<evidence type="ECO:0000256" key="1">
    <source>
        <dbReference type="SAM" id="Phobius"/>
    </source>
</evidence>
<dbReference type="EMBL" id="CP129675">
    <property type="protein sequence ID" value="XDS46616.1"/>
    <property type="molecule type" value="Genomic_DNA"/>
</dbReference>
<dbReference type="EMBL" id="CP129682">
    <property type="protein sequence ID" value="XDS48680.1"/>
    <property type="molecule type" value="Genomic_DNA"/>
</dbReference>
<proteinExistence type="predicted"/>
<keyword evidence="1" id="KW-0472">Membrane</keyword>
<name>A0AB39UIN4_9BIFI</name>
<evidence type="ECO:0000313" key="3">
    <source>
        <dbReference type="EMBL" id="XDS48680.1"/>
    </source>
</evidence>
<sequence length="575" mass="63725">MSTEPQGWGEQPQPLHPARDSRLLTIASSSACLLLSIALFLLFIPTKRAIAYEAHHLERLASASSRIMAAHRLHARTPNELQYADGYHPIGEVSVPNMRDTDHVVRIAKKGATDKYVCWTTGTNLETSLTMPGAKIDGISGSSVTIPLTLRHSPRVLWGTPYVGDHHVINALDAGLVANGIRNNTTRLNLILDMLPTSVEKTLLFPAGHFAFRGVINMVSNITMLGIRNESFVQMPKGVHGGMVIWYPTGGATGYDGMHDVTWRNITFRGEYHDLIPTQTIYQPLIHANRITYDSCTFMMVQRPFGHLLDVDGSTNVTVRNSVVIGSPNRGQTFKEAFQMDVAALGASGYYDRQTVFDNLPTTNMSIIHNRFLPLRSKTGQLLLPAADPFGTHMAYARTTALSSYIRHGLFANNYVEDPAAFEGAGGYNSAVIHFDAADDITIIGNTFKWTGETPQPSWGVAFYARSHRMVKPSGWRGITISDNLFENFAPRRGVFELYQERSSIDVPGRSVSAVHIQGNRFNGTPERLAYLWLRDYSRLFIATHDQRIRGLDNVVNGTIYLDSHPSTRSRGTVA</sequence>
<accession>A0AB39UIN4</accession>
<evidence type="ECO:0000313" key="2">
    <source>
        <dbReference type="EMBL" id="XDS46616.1"/>
    </source>
</evidence>